<reference evidence="8" key="1">
    <citation type="journal article" date="2014" name="Gene">
        <title>Identification of the flavonoid 3'-hydroxylase and flavonoid 3',5'-hydroxylase genes from Antarctic moss and their regulation during abiotic stress.</title>
        <authorList>
            <person name="Liu S."/>
            <person name="Ju J."/>
            <person name="Xia G."/>
        </authorList>
    </citation>
    <scope>NUCLEOTIDE SEQUENCE</scope>
    <source>
        <strain evidence="8">MFC00060</strain>
    </source>
</reference>
<evidence type="ECO:0000256" key="4">
    <source>
        <dbReference type="ARBA" id="ARBA00023004"/>
    </source>
</evidence>
<keyword evidence="7" id="KW-1133">Transmembrane helix</keyword>
<feature type="transmembrane region" description="Helical" evidence="7">
    <location>
        <begin position="12"/>
        <end position="32"/>
    </location>
</feature>
<comment type="similarity">
    <text evidence="1 6">Belongs to the cytochrome P450 family.</text>
</comment>
<keyword evidence="4 5" id="KW-0408">Iron</keyword>
<evidence type="ECO:0000256" key="2">
    <source>
        <dbReference type="ARBA" id="ARBA00022723"/>
    </source>
</evidence>
<dbReference type="PANTHER" id="PTHR47944">
    <property type="entry name" value="CYTOCHROME P450 98A9"/>
    <property type="match status" value="1"/>
</dbReference>
<dbReference type="InterPro" id="IPR002401">
    <property type="entry name" value="Cyt_P450_E_grp-I"/>
</dbReference>
<keyword evidence="3 6" id="KW-0560">Oxidoreductase</keyword>
<dbReference type="AlphaFoldDB" id="W5XJ62"/>
<dbReference type="Pfam" id="PF00067">
    <property type="entry name" value="p450"/>
    <property type="match status" value="1"/>
</dbReference>
<dbReference type="Gene3D" id="1.10.630.10">
    <property type="entry name" value="Cytochrome P450"/>
    <property type="match status" value="1"/>
</dbReference>
<dbReference type="PANTHER" id="PTHR47944:SF19">
    <property type="entry name" value="CYTOCHROME P450 77A4"/>
    <property type="match status" value="1"/>
</dbReference>
<keyword evidence="5 6" id="KW-0349">Heme</keyword>
<evidence type="ECO:0000256" key="6">
    <source>
        <dbReference type="RuleBase" id="RU000461"/>
    </source>
</evidence>
<evidence type="ECO:0000256" key="5">
    <source>
        <dbReference type="PIRSR" id="PIRSR602401-1"/>
    </source>
</evidence>
<feature type="binding site" description="axial binding residue" evidence="5">
    <location>
        <position position="470"/>
    </location>
    <ligand>
        <name>heme</name>
        <dbReference type="ChEBI" id="CHEBI:30413"/>
    </ligand>
    <ligandPart>
        <name>Fe</name>
        <dbReference type="ChEBI" id="CHEBI:18248"/>
    </ligandPart>
</feature>
<keyword evidence="7" id="KW-0472">Membrane</keyword>
<dbReference type="GO" id="GO:0016705">
    <property type="term" value="F:oxidoreductase activity, acting on paired donors, with incorporation or reduction of molecular oxygen"/>
    <property type="evidence" value="ECO:0007669"/>
    <property type="project" value="InterPro"/>
</dbReference>
<name>W5XJ62_9BRYO</name>
<protein>
    <submittedName>
        <fullName evidence="8">Flavonoid 3'-hydroxylase</fullName>
        <ecNumber evidence="8">1.14.13.21</ecNumber>
    </submittedName>
</protein>
<dbReference type="EMBL" id="KF835365">
    <property type="protein sequence ID" value="AHI15940.1"/>
    <property type="molecule type" value="mRNA"/>
</dbReference>
<keyword evidence="7" id="KW-0812">Transmembrane</keyword>
<keyword evidence="6" id="KW-0503">Monooxygenase</keyword>
<dbReference type="EC" id="1.14.13.21" evidence="8"/>
<dbReference type="InterPro" id="IPR036396">
    <property type="entry name" value="Cyt_P450_sf"/>
</dbReference>
<keyword evidence="2 5" id="KW-0479">Metal-binding</keyword>
<dbReference type="SUPFAM" id="SSF48264">
    <property type="entry name" value="Cytochrome P450"/>
    <property type="match status" value="1"/>
</dbReference>
<proteinExistence type="evidence at transcript level"/>
<accession>W5XJ62</accession>
<dbReference type="PROSITE" id="PS00086">
    <property type="entry name" value="CYTOCHROME_P450"/>
    <property type="match status" value="1"/>
</dbReference>
<evidence type="ECO:0000313" key="8">
    <source>
        <dbReference type="EMBL" id="AHI15940.1"/>
    </source>
</evidence>
<dbReference type="CDD" id="cd20618">
    <property type="entry name" value="CYP71_clan"/>
    <property type="match status" value="1"/>
</dbReference>
<comment type="cofactor">
    <cofactor evidence="5">
        <name>heme</name>
        <dbReference type="ChEBI" id="CHEBI:30413"/>
    </cofactor>
</comment>
<evidence type="ECO:0000256" key="3">
    <source>
        <dbReference type="ARBA" id="ARBA00023002"/>
    </source>
</evidence>
<evidence type="ECO:0000256" key="1">
    <source>
        <dbReference type="ARBA" id="ARBA00010617"/>
    </source>
</evidence>
<dbReference type="GO" id="GO:0005506">
    <property type="term" value="F:iron ion binding"/>
    <property type="evidence" value="ECO:0007669"/>
    <property type="project" value="InterPro"/>
</dbReference>
<dbReference type="GO" id="GO:0020037">
    <property type="term" value="F:heme binding"/>
    <property type="evidence" value="ECO:0007669"/>
    <property type="project" value="InterPro"/>
</dbReference>
<dbReference type="InterPro" id="IPR017972">
    <property type="entry name" value="Cyt_P450_CS"/>
</dbReference>
<dbReference type="GO" id="GO:0004497">
    <property type="term" value="F:monooxygenase activity"/>
    <property type="evidence" value="ECO:0007669"/>
    <property type="project" value="UniProtKB-KW"/>
</dbReference>
<dbReference type="PRINTS" id="PR00463">
    <property type="entry name" value="EP450I"/>
</dbReference>
<dbReference type="InterPro" id="IPR001128">
    <property type="entry name" value="Cyt_P450"/>
</dbReference>
<sequence length="534" mass="59745">MEKLLQFESGSSMTGVVALGVLMIVSVLLLLLQGRKNGTLPPGPRPAWPVLGNFPALMGGQMPFLTLHKLSAQFGPLMYLRLGSVPCVVISSSEVAKEVLQVKGASFAGRPKRYGPAVIAGTSDFKNISLAPPGPYWRQLRKSCTHELFSPSRLASYEGARTDEIRIMLKELLIDSKKGDAVDVRGWLTGVTANNITRMLIKKRFFGKGPDINQEQKKDFERLIYRIYDEASAFLISDYIPYLQFVTELQGWTSRFKDIRNELTSTLLPRIFEVEKHKQRAKERELSGDSDSDYVPDFVDLLVGAPLDDGKPLSDNDISMMLTDLFLGARGTSATTAEWALAEFVIRPELMKRAQDELDTVVGKDRLLRESDLPHLHYLNAFVKEIFRFRPPAPFGIPRESTRACEVLGYSIPAHALVLVNQYSVHRDPSVYRNPNEFDPERFMEQPEVNHLSGVDFFQLIPFGAGLRTCPGNKLGNLLVLLMLGNLLHHFDWSLPPGECADSFDMSGVYTFVCSRKKPLFLIAKPRSPALLLG</sequence>
<evidence type="ECO:0000256" key="7">
    <source>
        <dbReference type="SAM" id="Phobius"/>
    </source>
</evidence>
<organism evidence="8">
    <name type="scientific">Pohlia nutans</name>
    <dbReference type="NCBI Taxonomy" id="140635"/>
    <lineage>
        <taxon>Eukaryota</taxon>
        <taxon>Viridiplantae</taxon>
        <taxon>Streptophyta</taxon>
        <taxon>Embryophyta</taxon>
        <taxon>Bryophyta</taxon>
        <taxon>Bryophytina</taxon>
        <taxon>Bryopsida</taxon>
        <taxon>Bryidae</taxon>
        <taxon>Bryanae</taxon>
        <taxon>Bryales</taxon>
        <taxon>Mniaceae</taxon>
        <taxon>Pohlia</taxon>
    </lineage>
</organism>